<evidence type="ECO:0000313" key="2">
    <source>
        <dbReference type="Proteomes" id="UP000033556"/>
    </source>
</evidence>
<name>A0A0F3N3N2_RICAM</name>
<proteinExistence type="predicted"/>
<evidence type="ECO:0000313" key="1">
    <source>
        <dbReference type="EMBL" id="KJV62625.1"/>
    </source>
</evidence>
<accession>A0A0F3N3N2</accession>
<dbReference type="Proteomes" id="UP000033556">
    <property type="component" value="Unassembled WGS sequence"/>
</dbReference>
<organism evidence="1 2">
    <name type="scientific">Rickettsia amblyommatis str. Ac/Pa</name>
    <dbReference type="NCBI Taxonomy" id="1359164"/>
    <lineage>
        <taxon>Bacteria</taxon>
        <taxon>Pseudomonadati</taxon>
        <taxon>Pseudomonadota</taxon>
        <taxon>Alphaproteobacteria</taxon>
        <taxon>Rickettsiales</taxon>
        <taxon>Rickettsiaceae</taxon>
        <taxon>Rickettsieae</taxon>
        <taxon>Rickettsia</taxon>
        <taxon>spotted fever group</taxon>
    </lineage>
</organism>
<dbReference type="PATRIC" id="fig|1359164.3.peg.1641"/>
<dbReference type="EMBL" id="LANR01000001">
    <property type="protein sequence ID" value="KJV62625.1"/>
    <property type="molecule type" value="Genomic_DNA"/>
</dbReference>
<reference evidence="1 2" key="1">
    <citation type="submission" date="2015-01" db="EMBL/GenBank/DDBJ databases">
        <title>Genome Sequencing of Rickettsiales.</title>
        <authorList>
            <person name="Daugherty S.C."/>
            <person name="Su Q."/>
            <person name="Abolude K."/>
            <person name="Beier-Sexton M."/>
            <person name="Carlyon J.A."/>
            <person name="Carter R."/>
            <person name="Day N.P."/>
            <person name="Dumler S.J."/>
            <person name="Dyachenko V."/>
            <person name="Godinez A."/>
            <person name="Kurtti T.J."/>
            <person name="Lichay M."/>
            <person name="Mullins K.E."/>
            <person name="Ott S."/>
            <person name="Pappas-Brown V."/>
            <person name="Paris D.H."/>
            <person name="Patel P."/>
            <person name="Richards A.L."/>
            <person name="Sadzewicz L."/>
            <person name="Sears K."/>
            <person name="Seidman D."/>
            <person name="Sengamalay N."/>
            <person name="Stenos J."/>
            <person name="Tallon L.J."/>
            <person name="Vincent G."/>
            <person name="Fraser C.M."/>
            <person name="Munderloh U."/>
            <person name="Dunning-Hotopp J.C."/>
        </authorList>
    </citation>
    <scope>NUCLEOTIDE SEQUENCE [LARGE SCALE GENOMIC DNA]</scope>
    <source>
        <strain evidence="1 2">Ac/Pa</strain>
    </source>
</reference>
<gene>
    <name evidence="1" type="ORF">APHACPA_1656</name>
</gene>
<sequence>MEFTESLKNIEGFLVKNKHLSRKKLKKSYLQFYKFYVLK</sequence>
<keyword evidence="2" id="KW-1185">Reference proteome</keyword>
<comment type="caution">
    <text evidence="1">The sequence shown here is derived from an EMBL/GenBank/DDBJ whole genome shotgun (WGS) entry which is preliminary data.</text>
</comment>
<protein>
    <submittedName>
        <fullName evidence="1">Uncharacterized protein</fullName>
    </submittedName>
</protein>
<dbReference type="AlphaFoldDB" id="A0A0F3N3N2"/>